<evidence type="ECO:0000256" key="1">
    <source>
        <dbReference type="SAM" id="Coils"/>
    </source>
</evidence>
<dbReference type="AlphaFoldDB" id="A0A3M8F2M1"/>
<dbReference type="OrthoDB" id="3906893at2"/>
<keyword evidence="1" id="KW-0175">Coiled coil</keyword>
<reference evidence="3 4" key="1">
    <citation type="journal article" date="2014" name="Genome Announc.">
        <title>Draft Genome Sequence of Streptomyces fradiae ATCC 19609, a Strain Highly Sensitive to Antibiotics.</title>
        <authorList>
            <person name="Bekker O.B."/>
            <person name="Klimina K.M."/>
            <person name="Vatlin A.A."/>
            <person name="Zakharevich N.V."/>
            <person name="Kasianov A.S."/>
            <person name="Danilenko V.N."/>
        </authorList>
    </citation>
    <scope>NUCLEOTIDE SEQUENCE [LARGE SCALE GENOMIC DNA]</scope>
    <source>
        <strain evidence="3 4">ATCC 19609</strain>
    </source>
</reference>
<name>A0A3M8F2M1_9ACTN</name>
<comment type="caution">
    <text evidence="3">The sequence shown here is derived from an EMBL/GenBank/DDBJ whole genome shotgun (WGS) entry which is preliminary data.</text>
</comment>
<proteinExistence type="predicted"/>
<dbReference type="RefSeq" id="WP_043464178.1">
    <property type="nucleotide sequence ID" value="NZ_CP134822.1"/>
</dbReference>
<gene>
    <name evidence="3" type="ORF">SFRA_023420</name>
</gene>
<dbReference type="EMBL" id="JNAD02000012">
    <property type="protein sequence ID" value="RKM92862.1"/>
    <property type="molecule type" value="Genomic_DNA"/>
</dbReference>
<keyword evidence="4" id="KW-1185">Reference proteome</keyword>
<organism evidence="3 4">
    <name type="scientific">Streptomyces xinghaiensis</name>
    <dbReference type="NCBI Taxonomy" id="1038928"/>
    <lineage>
        <taxon>Bacteria</taxon>
        <taxon>Bacillati</taxon>
        <taxon>Actinomycetota</taxon>
        <taxon>Actinomycetes</taxon>
        <taxon>Kitasatosporales</taxon>
        <taxon>Streptomycetaceae</taxon>
        <taxon>Streptomyces</taxon>
    </lineage>
</organism>
<evidence type="ECO:0000256" key="2">
    <source>
        <dbReference type="SAM" id="MobiDB-lite"/>
    </source>
</evidence>
<sequence length="525" mass="58166">MQQLYVVGFEVSEESGASEVPSAEGREGRPGVFERLLTHMEQHVEPGTTGLTGAALMAQKGSVDIAALWQGRPDQRVSWSPVTVAADVRALRMEIEQDLPGGGGRFLCRLTASQHGEATGFRVVMGRRNDGLLAPARVEDLKPPRALKAVMRDGSLRCTDGGDRITAVVLPALTAQIPAVRAQLRDPGRRLPVLVVSSVRTVGPPADFARKAASRLAGLAHVVVVSGWLAFHAFNSDVGPHLLPLDGARLYWPGMEARPPWWEAGDLHGDHDVLLGRLTRLLSPLSVVARGRDRLWDSVRAAETDALLDDLADTESEQVGGLLKALEDERTQSVELLVRNEELENQAARLQIEIANLTAQLGALSTPAAEPEEVRERPPGEPRDFGSDWARWTEVSGGALVFTANAKDEWSRCSYPYPDRMWEALETLAELAREWRTRRGSLGRSLVSWIGDRTPLMYAPLDEGLRRARLHEFTFEGRRKPYDRQPHIKLDDHTTPDRVGRIYFAIDNESYRWIVDHVGLKLYGR</sequence>
<dbReference type="Proteomes" id="UP000028058">
    <property type="component" value="Unassembled WGS sequence"/>
</dbReference>
<feature type="compositionally biased region" description="Basic and acidic residues" evidence="2">
    <location>
        <begin position="372"/>
        <end position="386"/>
    </location>
</feature>
<evidence type="ECO:0000313" key="4">
    <source>
        <dbReference type="Proteomes" id="UP000028058"/>
    </source>
</evidence>
<feature type="coiled-coil region" evidence="1">
    <location>
        <begin position="326"/>
        <end position="360"/>
    </location>
</feature>
<protein>
    <submittedName>
        <fullName evidence="3">Uncharacterized protein</fullName>
    </submittedName>
</protein>
<accession>A0A3M8F2M1</accession>
<feature type="region of interest" description="Disordered" evidence="2">
    <location>
        <begin position="365"/>
        <end position="387"/>
    </location>
</feature>
<evidence type="ECO:0000313" key="3">
    <source>
        <dbReference type="EMBL" id="RKM92862.1"/>
    </source>
</evidence>